<feature type="domain" description="C2" evidence="3">
    <location>
        <begin position="1"/>
        <end position="66"/>
    </location>
</feature>
<accession>A0A0L0F3G3</accession>
<dbReference type="SUPFAM" id="SSF49562">
    <property type="entry name" value="C2 domain (Calcium/lipid-binding domain, CaLB)"/>
    <property type="match status" value="1"/>
</dbReference>
<dbReference type="OrthoDB" id="419768at2759"/>
<dbReference type="RefSeq" id="XP_014145134.1">
    <property type="nucleotide sequence ID" value="XM_014289659.1"/>
</dbReference>
<proteinExistence type="predicted"/>
<evidence type="ECO:0000256" key="1">
    <source>
        <dbReference type="ARBA" id="ARBA00022723"/>
    </source>
</evidence>
<evidence type="ECO:0000259" key="3">
    <source>
        <dbReference type="PROSITE" id="PS50004"/>
    </source>
</evidence>
<name>A0A0L0F3G3_9EUKA</name>
<dbReference type="PROSITE" id="PS50004">
    <property type="entry name" value="C2"/>
    <property type="match status" value="1"/>
</dbReference>
<gene>
    <name evidence="4" type="ORF">SARC_16231</name>
</gene>
<organism evidence="4 5">
    <name type="scientific">Sphaeroforma arctica JP610</name>
    <dbReference type="NCBI Taxonomy" id="667725"/>
    <lineage>
        <taxon>Eukaryota</taxon>
        <taxon>Ichthyosporea</taxon>
        <taxon>Ichthyophonida</taxon>
        <taxon>Sphaeroforma</taxon>
    </lineage>
</organism>
<evidence type="ECO:0000313" key="5">
    <source>
        <dbReference type="Proteomes" id="UP000054560"/>
    </source>
</evidence>
<dbReference type="GeneID" id="25916735"/>
<keyword evidence="2" id="KW-0106">Calcium</keyword>
<feature type="non-terminal residue" evidence="4">
    <location>
        <position position="66"/>
    </location>
</feature>
<protein>
    <recommendedName>
        <fullName evidence="3">C2 domain-containing protein</fullName>
    </recommendedName>
</protein>
<feature type="non-terminal residue" evidence="4">
    <location>
        <position position="1"/>
    </location>
</feature>
<evidence type="ECO:0000313" key="4">
    <source>
        <dbReference type="EMBL" id="KNC71232.1"/>
    </source>
</evidence>
<dbReference type="AlphaFoldDB" id="A0A0L0F3G3"/>
<reference evidence="4 5" key="1">
    <citation type="submission" date="2011-02" db="EMBL/GenBank/DDBJ databases">
        <title>The Genome Sequence of Sphaeroforma arctica JP610.</title>
        <authorList>
            <consortium name="The Broad Institute Genome Sequencing Platform"/>
            <person name="Russ C."/>
            <person name="Cuomo C."/>
            <person name="Young S.K."/>
            <person name="Zeng Q."/>
            <person name="Gargeya S."/>
            <person name="Alvarado L."/>
            <person name="Berlin A."/>
            <person name="Chapman S.B."/>
            <person name="Chen Z."/>
            <person name="Freedman E."/>
            <person name="Gellesch M."/>
            <person name="Goldberg J."/>
            <person name="Griggs A."/>
            <person name="Gujja S."/>
            <person name="Heilman E."/>
            <person name="Heiman D."/>
            <person name="Howarth C."/>
            <person name="Mehta T."/>
            <person name="Neiman D."/>
            <person name="Pearson M."/>
            <person name="Roberts A."/>
            <person name="Saif S."/>
            <person name="Shea T."/>
            <person name="Shenoy N."/>
            <person name="Sisk P."/>
            <person name="Stolte C."/>
            <person name="Sykes S."/>
            <person name="White J."/>
            <person name="Yandava C."/>
            <person name="Burger G."/>
            <person name="Gray M.W."/>
            <person name="Holland P.W.H."/>
            <person name="King N."/>
            <person name="Lang F.B.F."/>
            <person name="Roger A.J."/>
            <person name="Ruiz-Trillo I."/>
            <person name="Haas B."/>
            <person name="Nusbaum C."/>
            <person name="Birren B."/>
        </authorList>
    </citation>
    <scope>NUCLEOTIDE SEQUENCE [LARGE SCALE GENOMIC DNA]</scope>
    <source>
        <strain evidence="4 5">JP610</strain>
    </source>
</reference>
<dbReference type="Pfam" id="PF00168">
    <property type="entry name" value="C2"/>
    <property type="match status" value="1"/>
</dbReference>
<dbReference type="InterPro" id="IPR000008">
    <property type="entry name" value="C2_dom"/>
</dbReference>
<dbReference type="PANTHER" id="PTHR45911">
    <property type="entry name" value="C2 DOMAIN-CONTAINING PROTEIN"/>
    <property type="match status" value="1"/>
</dbReference>
<keyword evidence="1" id="KW-0479">Metal-binding</keyword>
<evidence type="ECO:0000256" key="2">
    <source>
        <dbReference type="ARBA" id="ARBA00022837"/>
    </source>
</evidence>
<sequence>VGASGLIASDFAVFSQASSDPYCVLECGNIEKEKAQTHRIQATVNPHWDEEFAMNVWRPNAQLTLK</sequence>
<dbReference type="InterPro" id="IPR035892">
    <property type="entry name" value="C2_domain_sf"/>
</dbReference>
<dbReference type="GO" id="GO:0046872">
    <property type="term" value="F:metal ion binding"/>
    <property type="evidence" value="ECO:0007669"/>
    <property type="project" value="UniProtKB-KW"/>
</dbReference>
<keyword evidence="5" id="KW-1185">Reference proteome</keyword>
<dbReference type="Proteomes" id="UP000054560">
    <property type="component" value="Unassembled WGS sequence"/>
</dbReference>
<dbReference type="EMBL" id="KQ249223">
    <property type="protein sequence ID" value="KNC71232.1"/>
    <property type="molecule type" value="Genomic_DNA"/>
</dbReference>
<dbReference type="Gene3D" id="2.60.40.150">
    <property type="entry name" value="C2 domain"/>
    <property type="match status" value="1"/>
</dbReference>